<dbReference type="RefSeq" id="WP_173710682.1">
    <property type="nucleotide sequence ID" value="NZ_JABSWW010000001.1"/>
</dbReference>
<dbReference type="Gene3D" id="3.30.70.370">
    <property type="match status" value="2"/>
</dbReference>
<dbReference type="InterPro" id="IPR001098">
    <property type="entry name" value="DNA-dir_DNA_pol_A_palm_dom"/>
</dbReference>
<dbReference type="GO" id="GO:0006302">
    <property type="term" value="P:double-strand break repair"/>
    <property type="evidence" value="ECO:0007669"/>
    <property type="project" value="TreeGrafter"/>
</dbReference>
<dbReference type="InterPro" id="IPR002298">
    <property type="entry name" value="DNA_polymerase_A"/>
</dbReference>
<dbReference type="GO" id="GO:0003887">
    <property type="term" value="F:DNA-directed DNA polymerase activity"/>
    <property type="evidence" value="ECO:0007669"/>
    <property type="project" value="UniProtKB-EC"/>
</dbReference>
<evidence type="ECO:0000256" key="1">
    <source>
        <dbReference type="ARBA" id="ARBA00012417"/>
    </source>
</evidence>
<evidence type="ECO:0000313" key="6">
    <source>
        <dbReference type="Proteomes" id="UP001193748"/>
    </source>
</evidence>
<dbReference type="Pfam" id="PF00476">
    <property type="entry name" value="DNA_pol_A"/>
    <property type="match status" value="1"/>
</dbReference>
<sequence>MDILSIDVETYCDLDIKDVGAYKYCEHPSFEILMFAYAFNDEPVEIVDFKNHENIPFRVIDALDDSNIIKSAFNANFERNAISNFFMQTWCPPEEWQCSMIKALTMGLPSSLEMVGKALHFEEDKQKMKEGKDLIKYFCKPCKPTKTNGQRTRNLPEHAPDKWETFKLYCKQDVEVERDIRNKLSKYKTLDKEQQLWELDQHINDRGVGVDIELIKKAIECDEQYQERLISEARELTGLSNPNSPAQLKEWIGKRIGYAVGSINKDIMPTLIKDAETQGKYEVKRILELRQLMGKTSIKKYQTMQVARCNDGRVRGLLQFYGANRTGRWAGRLVQVQNLPQNHLPDLDDARNLLRNGDFEQIEFLYDSVSDTLSQLIRTAFIPREGNRFIVADFSAIEARVIAWIAGEEWRLEVFKTHGKIYEASASQMFHVPIESIKKGSDLRQKGKIAELALGYGGSVGALASMDKAKSIPEEELPELVQHWRNANPNITKFWWDCDKAAKKAIREKTTVTLHHGIKFIYDPGILFIQLPSGRKLSYIRPKIEPHETFSGDKITYEGMEQTSKQWKRLDTYGPKLVENIVQAVARDCLAEAMFKVTASGYDIVMHVHDEIIMDVPKDKGSVEEICNIFGESIEWAKGLPLRADGYECSYYMKD</sequence>
<evidence type="ECO:0000259" key="4">
    <source>
        <dbReference type="SMART" id="SM00482"/>
    </source>
</evidence>
<dbReference type="InterPro" id="IPR043502">
    <property type="entry name" value="DNA/RNA_pol_sf"/>
</dbReference>
<evidence type="ECO:0000256" key="2">
    <source>
        <dbReference type="ARBA" id="ARBA00022705"/>
    </source>
</evidence>
<organism evidence="5 6">
    <name type="scientific">Clostridium beijerinckii</name>
    <name type="common">Clostridium MP</name>
    <dbReference type="NCBI Taxonomy" id="1520"/>
    <lineage>
        <taxon>Bacteria</taxon>
        <taxon>Bacillati</taxon>
        <taxon>Bacillota</taxon>
        <taxon>Clostridia</taxon>
        <taxon>Eubacteriales</taxon>
        <taxon>Clostridiaceae</taxon>
        <taxon>Clostridium</taxon>
    </lineage>
</organism>
<protein>
    <recommendedName>
        <fullName evidence="1">DNA-directed DNA polymerase</fullName>
        <ecNumber evidence="1">2.7.7.7</ecNumber>
    </recommendedName>
</protein>
<dbReference type="Gene3D" id="1.10.150.20">
    <property type="entry name" value="5' to 3' exonuclease, C-terminal subdomain"/>
    <property type="match status" value="2"/>
</dbReference>
<dbReference type="CDD" id="cd08642">
    <property type="entry name" value="DNA_pol_A_pol_I_A"/>
    <property type="match status" value="1"/>
</dbReference>
<comment type="catalytic activity">
    <reaction evidence="3">
        <text>DNA(n) + a 2'-deoxyribonucleoside 5'-triphosphate = DNA(n+1) + diphosphate</text>
        <dbReference type="Rhea" id="RHEA:22508"/>
        <dbReference type="Rhea" id="RHEA-COMP:17339"/>
        <dbReference type="Rhea" id="RHEA-COMP:17340"/>
        <dbReference type="ChEBI" id="CHEBI:33019"/>
        <dbReference type="ChEBI" id="CHEBI:61560"/>
        <dbReference type="ChEBI" id="CHEBI:173112"/>
        <dbReference type="EC" id="2.7.7.7"/>
    </reaction>
</comment>
<feature type="domain" description="DNA-directed DNA polymerase family A palm" evidence="4">
    <location>
        <begin position="374"/>
        <end position="620"/>
    </location>
</feature>
<dbReference type="Proteomes" id="UP001193748">
    <property type="component" value="Unassembled WGS sequence"/>
</dbReference>
<dbReference type="EMBL" id="JABSWW010000001">
    <property type="protein sequence ID" value="NRT88128.1"/>
    <property type="molecule type" value="Genomic_DNA"/>
</dbReference>
<proteinExistence type="predicted"/>
<keyword evidence="2" id="KW-0235">DNA replication</keyword>
<reference evidence="5" key="1">
    <citation type="submission" date="2020-05" db="EMBL/GenBank/DDBJ databases">
        <authorList>
            <person name="Brown S."/>
            <person name="Huntemann M."/>
            <person name="Clum A."/>
            <person name="Spunde A."/>
            <person name="Palaniappan K."/>
            <person name="Ritter S."/>
            <person name="Mikhailova N."/>
            <person name="Chen I.-M."/>
            <person name="Stamatis D."/>
            <person name="Reddy T."/>
            <person name="O'Malley R."/>
            <person name="Daum C."/>
            <person name="Shapiro N."/>
            <person name="Ivanova N."/>
            <person name="Kyrpides N."/>
            <person name="Woyke T."/>
        </authorList>
    </citation>
    <scope>NUCLEOTIDE SEQUENCE</scope>
    <source>
        <strain evidence="5">DJ080</strain>
    </source>
</reference>
<dbReference type="GO" id="GO:0006261">
    <property type="term" value="P:DNA-templated DNA replication"/>
    <property type="evidence" value="ECO:0007669"/>
    <property type="project" value="InterPro"/>
</dbReference>
<dbReference type="PANTHER" id="PTHR10133">
    <property type="entry name" value="DNA POLYMERASE I"/>
    <property type="match status" value="1"/>
</dbReference>
<dbReference type="SMART" id="SM00482">
    <property type="entry name" value="POLAc"/>
    <property type="match status" value="1"/>
</dbReference>
<evidence type="ECO:0000256" key="3">
    <source>
        <dbReference type="ARBA" id="ARBA00049244"/>
    </source>
</evidence>
<dbReference type="GO" id="GO:0003677">
    <property type="term" value="F:DNA binding"/>
    <property type="evidence" value="ECO:0007669"/>
    <property type="project" value="InterPro"/>
</dbReference>
<comment type="caution">
    <text evidence="5">The sequence shown here is derived from an EMBL/GenBank/DDBJ whole genome shotgun (WGS) entry which is preliminary data.</text>
</comment>
<reference evidence="5" key="2">
    <citation type="journal article" date="2022" name="Nat. Biotechnol.">
        <title>Carbon-negative production of acetone and isopropanol by gas fermentation at industrial pilot scale.</title>
        <authorList>
            <person name="Liew F.E."/>
            <person name="Nogle R."/>
            <person name="Abdalla T."/>
            <person name="Rasor B.J."/>
            <person name="Canter C."/>
            <person name="Jensen R.O."/>
            <person name="Wang L."/>
            <person name="Strutz J."/>
            <person name="Chirania P."/>
            <person name="De Tissera S."/>
            <person name="Mueller A.P."/>
            <person name="Ruan Z."/>
            <person name="Gao A."/>
            <person name="Tran L."/>
            <person name="Engle N.L."/>
            <person name="Bromley J.C."/>
            <person name="Daniell J."/>
            <person name="Conrado R."/>
            <person name="Tschaplinski T.J."/>
            <person name="Giannone R.J."/>
            <person name="Hettich R.L."/>
            <person name="Karim A.S."/>
            <person name="Simpson S.D."/>
            <person name="Brown S.D."/>
            <person name="Leang C."/>
            <person name="Jewett M.C."/>
            <person name="Kopke M."/>
        </authorList>
    </citation>
    <scope>NUCLEOTIDE SEQUENCE</scope>
    <source>
        <strain evidence="5">DJ080</strain>
    </source>
</reference>
<evidence type="ECO:0000313" key="5">
    <source>
        <dbReference type="EMBL" id="NRT88128.1"/>
    </source>
</evidence>
<keyword evidence="5" id="KW-0548">Nucleotidyltransferase</keyword>
<accession>A0AAX0B052</accession>
<dbReference type="PANTHER" id="PTHR10133:SF27">
    <property type="entry name" value="DNA POLYMERASE NU"/>
    <property type="match status" value="1"/>
</dbReference>
<dbReference type="AlphaFoldDB" id="A0AAX0B052"/>
<keyword evidence="5" id="KW-0808">Transferase</keyword>
<name>A0AAX0B052_CLOBE</name>
<dbReference type="SUPFAM" id="SSF56672">
    <property type="entry name" value="DNA/RNA polymerases"/>
    <property type="match status" value="1"/>
</dbReference>
<dbReference type="EC" id="2.7.7.7" evidence="1"/>
<gene>
    <name evidence="5" type="ORF">B0H41_001807</name>
</gene>